<gene>
    <name evidence="2" type="ORF">VHEMI09252</name>
</gene>
<name>A0A0A1TQ26_9HYPO</name>
<protein>
    <submittedName>
        <fullName evidence="2">Uncharacterized protein</fullName>
    </submittedName>
</protein>
<feature type="signal peptide" evidence="1">
    <location>
        <begin position="1"/>
        <end position="18"/>
    </location>
</feature>
<evidence type="ECO:0000313" key="2">
    <source>
        <dbReference type="EMBL" id="CEJ93678.1"/>
    </source>
</evidence>
<evidence type="ECO:0000256" key="1">
    <source>
        <dbReference type="SAM" id="SignalP"/>
    </source>
</evidence>
<proteinExistence type="predicted"/>
<keyword evidence="3" id="KW-1185">Reference proteome</keyword>
<dbReference type="Proteomes" id="UP000039046">
    <property type="component" value="Unassembled WGS sequence"/>
</dbReference>
<evidence type="ECO:0000313" key="3">
    <source>
        <dbReference type="Proteomes" id="UP000039046"/>
    </source>
</evidence>
<dbReference type="HOGENOM" id="CLU_1373066_0_0_1"/>
<keyword evidence="1" id="KW-0732">Signal</keyword>
<accession>A0A0A1TQ26</accession>
<dbReference type="AlphaFoldDB" id="A0A0A1TQ26"/>
<organism evidence="2 3">
    <name type="scientific">[Torrubiella] hemipterigena</name>
    <dbReference type="NCBI Taxonomy" id="1531966"/>
    <lineage>
        <taxon>Eukaryota</taxon>
        <taxon>Fungi</taxon>
        <taxon>Dikarya</taxon>
        <taxon>Ascomycota</taxon>
        <taxon>Pezizomycotina</taxon>
        <taxon>Sordariomycetes</taxon>
        <taxon>Hypocreomycetidae</taxon>
        <taxon>Hypocreales</taxon>
        <taxon>Clavicipitaceae</taxon>
        <taxon>Clavicipitaceae incertae sedis</taxon>
        <taxon>'Torrubiella' clade</taxon>
    </lineage>
</organism>
<sequence length="199" mass="21853">MKLSLLTLLLTAATGTIAAPAAGDDPLNINLCGLGLDLDLTPQADVPQKFFLQAHFEDFKGPTHRVAYGAPRDNWVPTDGKGVAFYLRKNVMYFKDKDGDELEVDLGYYYPNIFYPAAGNPKDGNKKTKALPFEARYVCNPVTKKAVRIIDFTPAFRTSPSAGKVFSSPGMKVGNAWTIRPARSTSTDKKPLLFEMVMA</sequence>
<reference evidence="2 3" key="1">
    <citation type="journal article" date="2015" name="Genome Announc.">
        <title>Draft Genome Sequence and Gene Annotation of the Entomopathogenic Fungus Verticillium hemipterigenum.</title>
        <authorList>
            <person name="Horn F."/>
            <person name="Habel A."/>
            <person name="Scharf D.H."/>
            <person name="Dworschak J."/>
            <person name="Brakhage A.A."/>
            <person name="Guthke R."/>
            <person name="Hertweck C."/>
            <person name="Linde J."/>
        </authorList>
    </citation>
    <scope>NUCLEOTIDE SEQUENCE [LARGE SCALE GENOMIC DNA]</scope>
</reference>
<feature type="chain" id="PRO_5001979662" evidence="1">
    <location>
        <begin position="19"/>
        <end position="199"/>
    </location>
</feature>
<dbReference type="EMBL" id="CDHN01000006">
    <property type="protein sequence ID" value="CEJ93678.1"/>
    <property type="molecule type" value="Genomic_DNA"/>
</dbReference>